<dbReference type="Proteomes" id="UP000318010">
    <property type="component" value="Unassembled WGS sequence"/>
</dbReference>
<organism evidence="2 3">
    <name type="scientific">Mucilaginibacter achroorhodeus</name>
    <dbReference type="NCBI Taxonomy" id="2599294"/>
    <lineage>
        <taxon>Bacteria</taxon>
        <taxon>Pseudomonadati</taxon>
        <taxon>Bacteroidota</taxon>
        <taxon>Sphingobacteriia</taxon>
        <taxon>Sphingobacteriales</taxon>
        <taxon>Sphingobacteriaceae</taxon>
        <taxon>Mucilaginibacter</taxon>
    </lineage>
</organism>
<keyword evidence="3" id="KW-1185">Reference proteome</keyword>
<keyword evidence="1" id="KW-1133">Transmembrane helix</keyword>
<comment type="caution">
    <text evidence="2">The sequence shown here is derived from an EMBL/GenBank/DDBJ whole genome shotgun (WGS) entry which is preliminary data.</text>
</comment>
<accession>A0A563TZ59</accession>
<gene>
    <name evidence="2" type="ORF">FPZ42_15810</name>
</gene>
<proteinExistence type="predicted"/>
<sequence>MTKAQYQEAIKTERLPLTPWEKFDHFGIVIYCLMPTVMLPVFYLWRCINDEHLEFNTKHVEVLSISVIVSIFFFWLQNYRLRLQVIPAALCKKDLKEVTLQVLKELKWHGRFNGTVCVVHTDRSFFSGSWGEQVTLIVDADRVLINSICDLKKRSSITSWGNNGKNVKDFTERFQEYASRQMKAECSAIKIEN</sequence>
<keyword evidence="1" id="KW-0472">Membrane</keyword>
<dbReference type="OrthoDB" id="771329at2"/>
<evidence type="ECO:0000313" key="2">
    <source>
        <dbReference type="EMBL" id="TWR24563.1"/>
    </source>
</evidence>
<reference evidence="2 3" key="1">
    <citation type="submission" date="2019-07" db="EMBL/GenBank/DDBJ databases">
        <authorList>
            <person name="Kim J."/>
        </authorList>
    </citation>
    <scope>NUCLEOTIDE SEQUENCE [LARGE SCALE GENOMIC DNA]</scope>
    <source>
        <strain evidence="2 3">MJ1a</strain>
    </source>
</reference>
<evidence type="ECO:0000256" key="1">
    <source>
        <dbReference type="SAM" id="Phobius"/>
    </source>
</evidence>
<keyword evidence="1" id="KW-0812">Transmembrane</keyword>
<name>A0A563TZ59_9SPHI</name>
<evidence type="ECO:0000313" key="3">
    <source>
        <dbReference type="Proteomes" id="UP000318010"/>
    </source>
</evidence>
<feature type="transmembrane region" description="Helical" evidence="1">
    <location>
        <begin position="60"/>
        <end position="76"/>
    </location>
</feature>
<dbReference type="EMBL" id="VOEI01000006">
    <property type="protein sequence ID" value="TWR24563.1"/>
    <property type="molecule type" value="Genomic_DNA"/>
</dbReference>
<dbReference type="AlphaFoldDB" id="A0A563TZ59"/>
<dbReference type="RefSeq" id="WP_146272824.1">
    <property type="nucleotide sequence ID" value="NZ_VOEI01000006.1"/>
</dbReference>
<protein>
    <submittedName>
        <fullName evidence="2">Uncharacterized protein</fullName>
    </submittedName>
</protein>
<feature type="transmembrane region" description="Helical" evidence="1">
    <location>
        <begin position="28"/>
        <end position="48"/>
    </location>
</feature>